<dbReference type="FunFam" id="1.20.1090.10:FF:000001">
    <property type="entry name" value="Aldehyde-alcohol dehydrogenase"/>
    <property type="match status" value="1"/>
</dbReference>
<evidence type="ECO:0000313" key="8">
    <source>
        <dbReference type="Proteomes" id="UP000290189"/>
    </source>
</evidence>
<dbReference type="Pfam" id="PF25137">
    <property type="entry name" value="ADH_Fe_C"/>
    <property type="match status" value="1"/>
</dbReference>
<dbReference type="EMBL" id="OVEO01000003">
    <property type="protein sequence ID" value="SPQ95097.1"/>
    <property type="molecule type" value="Genomic_DNA"/>
</dbReference>
<geneLocation type="mitochondrion" evidence="7"/>
<dbReference type="CDD" id="cd08194">
    <property type="entry name" value="Fe-ADH-like"/>
    <property type="match status" value="1"/>
</dbReference>
<feature type="domain" description="Fe-containing alcohol dehydrogenase-like C-terminal" evidence="6">
    <location>
        <begin position="338"/>
        <end position="534"/>
    </location>
</feature>
<evidence type="ECO:0000256" key="4">
    <source>
        <dbReference type="ARBA" id="ARBA00076695"/>
    </source>
</evidence>
<dbReference type="PANTHER" id="PTHR11496">
    <property type="entry name" value="ALCOHOL DEHYDROGENASE"/>
    <property type="match status" value="1"/>
</dbReference>
<dbReference type="Pfam" id="PF00465">
    <property type="entry name" value="Fe-ADH"/>
    <property type="match status" value="1"/>
</dbReference>
<dbReference type="SUPFAM" id="SSF56796">
    <property type="entry name" value="Dehydroquinate synthase-like"/>
    <property type="match status" value="1"/>
</dbReference>
<dbReference type="GO" id="GO:0004022">
    <property type="term" value="F:alcohol dehydrogenase (NAD+) activity"/>
    <property type="evidence" value="ECO:0007669"/>
    <property type="project" value="TreeGrafter"/>
</dbReference>
<evidence type="ECO:0000256" key="3">
    <source>
        <dbReference type="ARBA" id="ARBA00074847"/>
    </source>
</evidence>
<comment type="similarity">
    <text evidence="1">Belongs to the iron-containing alcohol dehydrogenase family.</text>
</comment>
<feature type="domain" description="Alcohol dehydrogenase iron-type/glycerol dehydrogenase GldA" evidence="5">
    <location>
        <begin position="163"/>
        <end position="324"/>
    </location>
</feature>
<dbReference type="AlphaFoldDB" id="A0A3P3Y4I3"/>
<dbReference type="FunFam" id="3.40.50.1970:FF:000003">
    <property type="entry name" value="Alcohol dehydrogenase, iron-containing"/>
    <property type="match status" value="1"/>
</dbReference>
<evidence type="ECO:0000259" key="5">
    <source>
        <dbReference type="Pfam" id="PF00465"/>
    </source>
</evidence>
<keyword evidence="2" id="KW-0560">Oxidoreductase</keyword>
<evidence type="ECO:0000259" key="6">
    <source>
        <dbReference type="Pfam" id="PF25137"/>
    </source>
</evidence>
<evidence type="ECO:0000313" key="7">
    <source>
        <dbReference type="EMBL" id="SPQ95097.1"/>
    </source>
</evidence>
<keyword evidence="7" id="KW-0496">Mitochondrion</keyword>
<protein>
    <recommendedName>
        <fullName evidence="3">Alcohol dehydrogenase 4</fullName>
    </recommendedName>
    <alternativeName>
        <fullName evidence="4">Alcohol dehydrogenase IV</fullName>
    </alternativeName>
</protein>
<dbReference type="Gene3D" id="3.40.50.1970">
    <property type="match status" value="1"/>
</dbReference>
<evidence type="ECO:0000256" key="1">
    <source>
        <dbReference type="ARBA" id="ARBA00007358"/>
    </source>
</evidence>
<evidence type="ECO:0000256" key="2">
    <source>
        <dbReference type="ARBA" id="ARBA00023002"/>
    </source>
</evidence>
<dbReference type="GO" id="GO:0046872">
    <property type="term" value="F:metal ion binding"/>
    <property type="evidence" value="ECO:0007669"/>
    <property type="project" value="InterPro"/>
</dbReference>
<dbReference type="Gene3D" id="1.20.1090.10">
    <property type="entry name" value="Dehydroquinate synthase-like - alpha domain"/>
    <property type="match status" value="1"/>
</dbReference>
<sequence length="542" mass="58336">MRDDVYGERARVVMIRFDIIVVNANIGPQNGLQRLDFRLLLLVNAHAPRDFQVMLLLALASFAFPHRRPGQARHGLPTPSCQHSTVTPRGPGAGAVFQFTERSCSPGCCPRCRLQSTAAGRSCHAAAAPDGFCQPTQSPRGFRVAAVDRRPWAMISLPRLLCIRGGARREIGSALDQFGIRRPLLITDKFMVKAGHAGELVELASDVCPNMDVFDETVPEPTSYCLEHALNVFRQGGYDGIVALGGGSPIDLAKAVSVIGHDDLDLSKYRAPNNPAPGYPVVALPTTAGTGSEVTKATVITDSKTHEKILCMAPAFQPVAALVDYEYTMSCPKTLTSHTGLDALTHAIESYVSRKRNGFSDALALAAMGAIGKHIRTACTEPTNRTAREAMMLGATQAGMAFSNASVALVHGMARPLGAHFGIPHGLSNAMLLPVVTGFSVQADVARYAACARAMGIDVQKGADLRAVELLLEELVRLNHDLHIPTPKQYGVDHERYFRLVPLMVDQAIASGSPGNNPRIATASEMFELYTDAYTHDEYAFA</sequence>
<dbReference type="InterPro" id="IPR001670">
    <property type="entry name" value="ADH_Fe/GldA"/>
</dbReference>
<gene>
    <name evidence="7" type="ORF">PLBR_LOCUS2312</name>
</gene>
<accession>A0A3P3Y4I3</accession>
<organism evidence="7 8">
    <name type="scientific">Plasmodiophora brassicae</name>
    <name type="common">Clubroot disease agent</name>
    <dbReference type="NCBI Taxonomy" id="37360"/>
    <lineage>
        <taxon>Eukaryota</taxon>
        <taxon>Sar</taxon>
        <taxon>Rhizaria</taxon>
        <taxon>Endomyxa</taxon>
        <taxon>Phytomyxea</taxon>
        <taxon>Plasmodiophorida</taxon>
        <taxon>Plasmodiophoridae</taxon>
        <taxon>Plasmodiophora</taxon>
    </lineage>
</organism>
<dbReference type="GO" id="GO:0006113">
    <property type="term" value="P:fermentation"/>
    <property type="evidence" value="ECO:0007669"/>
    <property type="project" value="UniProtKB-ARBA"/>
</dbReference>
<dbReference type="InterPro" id="IPR056798">
    <property type="entry name" value="ADH_Fe_C"/>
</dbReference>
<name>A0A3P3Y4I3_PLABS</name>
<dbReference type="PANTHER" id="PTHR11496:SF102">
    <property type="entry name" value="ALCOHOL DEHYDROGENASE 4"/>
    <property type="match status" value="1"/>
</dbReference>
<reference evidence="7 8" key="1">
    <citation type="submission" date="2018-03" db="EMBL/GenBank/DDBJ databases">
        <authorList>
            <person name="Fogelqvist J."/>
        </authorList>
    </citation>
    <scope>NUCLEOTIDE SEQUENCE [LARGE SCALE GENOMIC DNA]</scope>
</reference>
<proteinExistence type="inferred from homology"/>
<dbReference type="Proteomes" id="UP000290189">
    <property type="component" value="Unassembled WGS sequence"/>
</dbReference>
<dbReference type="InterPro" id="IPR039697">
    <property type="entry name" value="Alcohol_dehydrogenase_Fe"/>
</dbReference>